<keyword evidence="4" id="KW-1185">Reference proteome</keyword>
<dbReference type="SUPFAM" id="SSF51735">
    <property type="entry name" value="NAD(P)-binding Rossmann-fold domains"/>
    <property type="match status" value="1"/>
</dbReference>
<dbReference type="InterPro" id="IPR020904">
    <property type="entry name" value="Sc_DH/Rdtase_CS"/>
</dbReference>
<dbReference type="AlphaFoldDB" id="A0A516H693"/>
<dbReference type="Pfam" id="PF00106">
    <property type="entry name" value="adh_short"/>
    <property type="match status" value="1"/>
</dbReference>
<reference evidence="3 4" key="1">
    <citation type="submission" date="2019-07" db="EMBL/GenBank/DDBJ databases">
        <title>Genome sequencing for Ferrovibrio sp. K5.</title>
        <authorList>
            <person name="Park S.-J."/>
        </authorList>
    </citation>
    <scope>NUCLEOTIDE SEQUENCE [LARGE SCALE GENOMIC DNA]</scope>
    <source>
        <strain evidence="3 4">K5</strain>
    </source>
</reference>
<dbReference type="PROSITE" id="PS00061">
    <property type="entry name" value="ADH_SHORT"/>
    <property type="match status" value="1"/>
</dbReference>
<evidence type="ECO:0000313" key="4">
    <source>
        <dbReference type="Proteomes" id="UP000317496"/>
    </source>
</evidence>
<dbReference type="InterPro" id="IPR036291">
    <property type="entry name" value="NAD(P)-bd_dom_sf"/>
</dbReference>
<proteinExistence type="inferred from homology"/>
<gene>
    <name evidence="3" type="ORF">FNB15_19340</name>
</gene>
<dbReference type="GO" id="GO:0016020">
    <property type="term" value="C:membrane"/>
    <property type="evidence" value="ECO:0007669"/>
    <property type="project" value="TreeGrafter"/>
</dbReference>
<dbReference type="InterPro" id="IPR002347">
    <property type="entry name" value="SDR_fam"/>
</dbReference>
<protein>
    <submittedName>
        <fullName evidence="3">SDR family NAD(P)-dependent oxidoreductase</fullName>
    </submittedName>
</protein>
<dbReference type="RefSeq" id="WP_144258292.1">
    <property type="nucleotide sequence ID" value="NZ_CP041636.1"/>
</dbReference>
<comment type="similarity">
    <text evidence="1">Belongs to the short-chain dehydrogenases/reductases (SDR) family.</text>
</comment>
<dbReference type="Gene3D" id="3.40.50.720">
    <property type="entry name" value="NAD(P)-binding Rossmann-like Domain"/>
    <property type="match status" value="1"/>
</dbReference>
<evidence type="ECO:0000256" key="2">
    <source>
        <dbReference type="ARBA" id="ARBA00023002"/>
    </source>
</evidence>
<keyword evidence="2" id="KW-0560">Oxidoreductase</keyword>
<dbReference type="KEGG" id="fer:FNB15_19340"/>
<dbReference type="GO" id="GO:0016491">
    <property type="term" value="F:oxidoreductase activity"/>
    <property type="evidence" value="ECO:0007669"/>
    <property type="project" value="UniProtKB-KW"/>
</dbReference>
<name>A0A516H693_9PROT</name>
<accession>A0A516H693</accession>
<evidence type="ECO:0000256" key="1">
    <source>
        <dbReference type="ARBA" id="ARBA00006484"/>
    </source>
</evidence>
<dbReference type="PANTHER" id="PTHR44196:SF1">
    <property type="entry name" value="DEHYDROGENASE_REDUCTASE SDR FAMILY MEMBER 7B"/>
    <property type="match status" value="1"/>
</dbReference>
<organism evidence="3 4">
    <name type="scientific">Ferrovibrio terrae</name>
    <dbReference type="NCBI Taxonomy" id="2594003"/>
    <lineage>
        <taxon>Bacteria</taxon>
        <taxon>Pseudomonadati</taxon>
        <taxon>Pseudomonadota</taxon>
        <taxon>Alphaproteobacteria</taxon>
        <taxon>Rhodospirillales</taxon>
        <taxon>Rhodospirillaceae</taxon>
        <taxon>Ferrovibrio</taxon>
    </lineage>
</organism>
<dbReference type="EMBL" id="CP041636">
    <property type="protein sequence ID" value="QDO99296.1"/>
    <property type="molecule type" value="Genomic_DNA"/>
</dbReference>
<sequence length="255" mass="27352">MEQTELSGIVITGASSGIGQALAELYARPGVLLALTGRDATRLEAVAEACRQRGAAVEAETVPVTDHAGMQAFIAKVAARSRLDLVIANAGVSGGFKDWADFDAYIRAITSVNIDGVLNTVNPAIPVMVQQRSGQIAIVASIAGFLAMPGAVPYSATKHFARAYAEELRGRLAREGVRVSSICPGFVTTRMTARNTFPMPFLMDEQRAARIIADGLARDQGRIAFPWPMLAMVRLLGMLPYPLLDWVLRRSPAKN</sequence>
<evidence type="ECO:0000313" key="3">
    <source>
        <dbReference type="EMBL" id="QDO99296.1"/>
    </source>
</evidence>
<dbReference type="OrthoDB" id="335726at2"/>
<dbReference type="PRINTS" id="PR00081">
    <property type="entry name" value="GDHRDH"/>
</dbReference>
<dbReference type="Proteomes" id="UP000317496">
    <property type="component" value="Chromosome"/>
</dbReference>
<dbReference type="PANTHER" id="PTHR44196">
    <property type="entry name" value="DEHYDROGENASE/REDUCTASE SDR FAMILY MEMBER 7B"/>
    <property type="match status" value="1"/>
</dbReference>